<sequence length="667" mass="75508">MAKWWRGLRSMVEEADLSASSFVRSLRCLHQDETIQAIPREATGRRVSARDRTIGRIPAVLQTRAGQGSSSLVESGQVLPLKIHRDEESGKILKFSIRNDGEQLKVDVPLVFKWLDNCPGIKKAGGSLRSMRSSLKLIGPVEHMPSKIEKVIIDLCSSDEEEDNFADENRFEEDLDLTEEADTSSSEEDSDWNHDDTTTDSDVEYDIDNETGQKGHAAAAADDDDDKVTRLLTAGSDLMKSLNVTECKAYLRKHGLRLSGTKPVFVERILEHWRIKDGSGESLYPISSFPINCKGKNLVLDNIQLFYSVSVNKNHSPRKIGAGDVCKGDTVLFTQKVKGSGKIMGRRTVAGQVVKESYGTAKQQHTFTIEVLWCEGMQKLPPLYPLLVKGRNLYRLMTMRQRWANEDDRVKVLSEKHSRGAAARKVMRERKIKLGYVMKDGRLQKPGHVKKPCQVKTRKNENQTQRSSHSLVASQGGHKNPTQLRNINPPFHSHTYAPRPHGPPPRAPLTYAPRPYAPFSVPQSHLPRPYAPFNVPHSHLPRPQQNQSIQRPPLAFFNGRPTSNPLQGQASFNPHAMPVTHQRRPYQNHASSNSGYSYGVRDLDHFSDMTISHRRQGNLYRQSEAPHRPYNSHTYHSNLNNHGESHMIREGDTHKQSRDTYRPNHRW</sequence>
<reference evidence="3" key="1">
    <citation type="submission" date="2021-01" db="EMBL/GenBank/DDBJ databases">
        <authorList>
            <consortium name="Genoscope - CEA"/>
            <person name="William W."/>
        </authorList>
    </citation>
    <scope>NUCLEOTIDE SEQUENCE</scope>
</reference>
<dbReference type="PROSITE" id="PS50800">
    <property type="entry name" value="SAP"/>
    <property type="match status" value="1"/>
</dbReference>
<dbReference type="SUPFAM" id="SSF68906">
    <property type="entry name" value="SAP domain"/>
    <property type="match status" value="1"/>
</dbReference>
<dbReference type="InterPro" id="IPR011035">
    <property type="entry name" value="Ribosomal_bL25/Gln-tRNA_synth"/>
</dbReference>
<evidence type="ECO:0000256" key="1">
    <source>
        <dbReference type="SAM" id="MobiDB-lite"/>
    </source>
</evidence>
<feature type="compositionally biased region" description="Polar residues" evidence="1">
    <location>
        <begin position="462"/>
        <end position="473"/>
    </location>
</feature>
<name>A0A816NP99_BRANA</name>
<dbReference type="Proteomes" id="UP001295469">
    <property type="component" value="Chromosome A09"/>
</dbReference>
<dbReference type="EMBL" id="HG994363">
    <property type="protein sequence ID" value="CAF2037720.1"/>
    <property type="molecule type" value="Genomic_DNA"/>
</dbReference>
<feature type="compositionally biased region" description="Acidic residues" evidence="1">
    <location>
        <begin position="163"/>
        <end position="190"/>
    </location>
</feature>
<dbReference type="Pfam" id="PF02037">
    <property type="entry name" value="SAP"/>
    <property type="match status" value="1"/>
</dbReference>
<feature type="region of interest" description="Disordered" evidence="1">
    <location>
        <begin position="621"/>
        <end position="667"/>
    </location>
</feature>
<dbReference type="InterPro" id="IPR003034">
    <property type="entry name" value="SAP_dom"/>
</dbReference>
<protein>
    <submittedName>
        <fullName evidence="3">(rape) hypothetical protein</fullName>
    </submittedName>
</protein>
<organism evidence="3">
    <name type="scientific">Brassica napus</name>
    <name type="common">Rape</name>
    <dbReference type="NCBI Taxonomy" id="3708"/>
    <lineage>
        <taxon>Eukaryota</taxon>
        <taxon>Viridiplantae</taxon>
        <taxon>Streptophyta</taxon>
        <taxon>Embryophyta</taxon>
        <taxon>Tracheophyta</taxon>
        <taxon>Spermatophyta</taxon>
        <taxon>Magnoliopsida</taxon>
        <taxon>eudicotyledons</taxon>
        <taxon>Gunneridae</taxon>
        <taxon>Pentapetalae</taxon>
        <taxon>rosids</taxon>
        <taxon>malvids</taxon>
        <taxon>Brassicales</taxon>
        <taxon>Brassicaceae</taxon>
        <taxon>Brassiceae</taxon>
        <taxon>Brassica</taxon>
    </lineage>
</organism>
<dbReference type="SMART" id="SM00513">
    <property type="entry name" value="SAP"/>
    <property type="match status" value="1"/>
</dbReference>
<feature type="compositionally biased region" description="Basic residues" evidence="1">
    <location>
        <begin position="445"/>
        <end position="457"/>
    </location>
</feature>
<gene>
    <name evidence="3" type="ORF">DARMORV10_A09P09730.1</name>
</gene>
<dbReference type="PANTHER" id="PTHR35323">
    <property type="entry name" value="SAP DOMAIN-CONTAINING PROTEIN"/>
    <property type="match status" value="1"/>
</dbReference>
<evidence type="ECO:0000259" key="2">
    <source>
        <dbReference type="PROSITE" id="PS50800"/>
    </source>
</evidence>
<feature type="compositionally biased region" description="Acidic residues" evidence="1">
    <location>
        <begin position="198"/>
        <end position="209"/>
    </location>
</feature>
<dbReference type="AlphaFoldDB" id="A0A816NP99"/>
<dbReference type="PANTHER" id="PTHR35323:SF2">
    <property type="entry name" value="SAP DOMAIN-CONTAINING PROTEIN"/>
    <property type="match status" value="1"/>
</dbReference>
<dbReference type="Gene3D" id="1.10.720.30">
    <property type="entry name" value="SAP domain"/>
    <property type="match status" value="1"/>
</dbReference>
<dbReference type="InterPro" id="IPR036361">
    <property type="entry name" value="SAP_dom_sf"/>
</dbReference>
<dbReference type="GO" id="GO:0006412">
    <property type="term" value="P:translation"/>
    <property type="evidence" value="ECO:0007669"/>
    <property type="project" value="InterPro"/>
</dbReference>
<proteinExistence type="predicted"/>
<feature type="domain" description="SAP" evidence="2">
    <location>
        <begin position="239"/>
        <end position="273"/>
    </location>
</feature>
<dbReference type="SUPFAM" id="SSF50715">
    <property type="entry name" value="Ribosomal protein L25-like"/>
    <property type="match status" value="1"/>
</dbReference>
<feature type="compositionally biased region" description="Basic and acidic residues" evidence="1">
    <location>
        <begin position="643"/>
        <end position="667"/>
    </location>
</feature>
<dbReference type="InterPro" id="IPR056116">
    <property type="entry name" value="DUF7699"/>
</dbReference>
<evidence type="ECO:0000313" key="3">
    <source>
        <dbReference type="EMBL" id="CAF2037720.1"/>
    </source>
</evidence>
<dbReference type="Pfam" id="PF24766">
    <property type="entry name" value="DUF7699"/>
    <property type="match status" value="1"/>
</dbReference>
<feature type="region of interest" description="Disordered" evidence="1">
    <location>
        <begin position="163"/>
        <end position="223"/>
    </location>
</feature>
<feature type="region of interest" description="Disordered" evidence="1">
    <location>
        <begin position="443"/>
        <end position="481"/>
    </location>
</feature>
<feature type="compositionally biased region" description="Polar residues" evidence="1">
    <location>
        <begin position="631"/>
        <end position="642"/>
    </location>
</feature>
<accession>A0A816NP99</accession>